<evidence type="ECO:0000256" key="1">
    <source>
        <dbReference type="SAM" id="MobiDB-lite"/>
    </source>
</evidence>
<feature type="compositionally biased region" description="Basic and acidic residues" evidence="1">
    <location>
        <begin position="19"/>
        <end position="28"/>
    </location>
</feature>
<reference evidence="2" key="1">
    <citation type="submission" date="2020-10" db="EMBL/GenBank/DDBJ databases">
        <authorList>
            <person name="Gilroy R."/>
        </authorList>
    </citation>
    <scope>NUCLEOTIDE SEQUENCE</scope>
    <source>
        <strain evidence="2">35461</strain>
    </source>
</reference>
<reference evidence="2" key="2">
    <citation type="journal article" date="2021" name="PeerJ">
        <title>Extensive microbial diversity within the chicken gut microbiome revealed by metagenomics and culture.</title>
        <authorList>
            <person name="Gilroy R."/>
            <person name="Ravi A."/>
            <person name="Getino M."/>
            <person name="Pursley I."/>
            <person name="Horton D.L."/>
            <person name="Alikhan N.F."/>
            <person name="Baker D."/>
            <person name="Gharbi K."/>
            <person name="Hall N."/>
            <person name="Watson M."/>
            <person name="Adriaenssens E.M."/>
            <person name="Foster-Nyarko E."/>
            <person name="Jarju S."/>
            <person name="Secka A."/>
            <person name="Antonio M."/>
            <person name="Oren A."/>
            <person name="Chaudhuri R.R."/>
            <person name="La Ragione R."/>
            <person name="Hildebrand F."/>
            <person name="Pallen M.J."/>
        </authorList>
    </citation>
    <scope>NUCLEOTIDE SEQUENCE</scope>
    <source>
        <strain evidence="2">35461</strain>
    </source>
</reference>
<sequence length="67" mass="7480">MGTGRTLNKKPATRPVKSAGERRRRDAVQRKRLVAMGIDEATVAKLNAVQVRDYLRTPEKTKAAFAK</sequence>
<dbReference type="AlphaFoldDB" id="A0A9D1NPJ5"/>
<accession>A0A9D1NPJ5</accession>
<protein>
    <submittedName>
        <fullName evidence="2">Uncharacterized protein</fullName>
    </submittedName>
</protein>
<evidence type="ECO:0000313" key="2">
    <source>
        <dbReference type="EMBL" id="HIV09918.1"/>
    </source>
</evidence>
<proteinExistence type="predicted"/>
<comment type="caution">
    <text evidence="2">The sequence shown here is derived from an EMBL/GenBank/DDBJ whole genome shotgun (WGS) entry which is preliminary data.</text>
</comment>
<feature type="region of interest" description="Disordered" evidence="1">
    <location>
        <begin position="1"/>
        <end position="28"/>
    </location>
</feature>
<organism evidence="2 3">
    <name type="scientific">Candidatus Spyradenecus faecavium</name>
    <dbReference type="NCBI Taxonomy" id="2840947"/>
    <lineage>
        <taxon>Bacteria</taxon>
        <taxon>Pseudomonadati</taxon>
        <taxon>Lentisphaerota</taxon>
        <taxon>Lentisphaeria</taxon>
        <taxon>Lentisphaerales</taxon>
        <taxon>Lentisphaeraceae</taxon>
        <taxon>Lentisphaeraceae incertae sedis</taxon>
        <taxon>Candidatus Spyradenecus</taxon>
    </lineage>
</organism>
<name>A0A9D1NPJ5_9BACT</name>
<evidence type="ECO:0000313" key="3">
    <source>
        <dbReference type="Proteomes" id="UP000886845"/>
    </source>
</evidence>
<dbReference type="EMBL" id="DVOR01000233">
    <property type="protein sequence ID" value="HIV09918.1"/>
    <property type="molecule type" value="Genomic_DNA"/>
</dbReference>
<gene>
    <name evidence="2" type="ORF">IAC79_07390</name>
</gene>
<dbReference type="Proteomes" id="UP000886845">
    <property type="component" value="Unassembled WGS sequence"/>
</dbReference>